<keyword evidence="6 9" id="KW-0067">ATP-binding</keyword>
<dbReference type="Pfam" id="PF00005">
    <property type="entry name" value="ABC_tran"/>
    <property type="match status" value="1"/>
</dbReference>
<proteinExistence type="inferred from homology"/>
<accession>A0A2W0HGK9</accession>
<dbReference type="InterPro" id="IPR013563">
    <property type="entry name" value="Oligopep_ABC_C"/>
</dbReference>
<name>A0A2W0HGK9_9BACI</name>
<evidence type="ECO:0000313" key="10">
    <source>
        <dbReference type="Proteomes" id="UP000248066"/>
    </source>
</evidence>
<dbReference type="PANTHER" id="PTHR43297">
    <property type="entry name" value="OLIGOPEPTIDE TRANSPORT ATP-BINDING PROTEIN APPD"/>
    <property type="match status" value="1"/>
</dbReference>
<feature type="domain" description="ABC transporter" evidence="8">
    <location>
        <begin position="5"/>
        <end position="256"/>
    </location>
</feature>
<organism evidence="9 10">
    <name type="scientific">Alteribacter lacisalsi</name>
    <dbReference type="NCBI Taxonomy" id="2045244"/>
    <lineage>
        <taxon>Bacteria</taxon>
        <taxon>Bacillati</taxon>
        <taxon>Bacillota</taxon>
        <taxon>Bacilli</taxon>
        <taxon>Bacillales</taxon>
        <taxon>Bacillaceae</taxon>
        <taxon>Alteribacter</taxon>
    </lineage>
</organism>
<dbReference type="SUPFAM" id="SSF52540">
    <property type="entry name" value="P-loop containing nucleoside triphosphate hydrolases"/>
    <property type="match status" value="1"/>
</dbReference>
<keyword evidence="4" id="KW-1003">Cell membrane</keyword>
<sequence>MDKLLDVQNMVTAYQTESGEIRAVDGISFDVKKGETVCIVGESGSGKSVTSMSIMRLVDYENGQVTEGAIHFKGDDLTKKSQSAMRKIRGSQISMIFQEPMTALNPVFTVGRQIMEAIRFHRSISKSEARTRGAELLRLVGISDPDTRMNQYPHELSGGMRQRVMIAIALACEPELLIADEPTTALDVTIEAQILELLQKLKEEMDMAILLITHDIGVAAEVSDRMVVMYAGKVMEIASTKDVFDAPFHPYTKGLFESVPSMEGERGVALPSIKGTIPSLSSMPVGCRFSPRCPYATEQCLTEEPPLEQINTRQVACWEWERVVQDTSQKPRIKGGVGI</sequence>
<dbReference type="RefSeq" id="WP_110521206.1">
    <property type="nucleotide sequence ID" value="NZ_PDOF01000003.1"/>
</dbReference>
<dbReference type="InterPro" id="IPR027417">
    <property type="entry name" value="P-loop_NTPase"/>
</dbReference>
<dbReference type="NCBIfam" id="TIGR01727">
    <property type="entry name" value="oligo_HPY"/>
    <property type="match status" value="1"/>
</dbReference>
<dbReference type="AlphaFoldDB" id="A0A2W0HGK9"/>
<gene>
    <name evidence="9" type="ORF">CR205_16260</name>
</gene>
<keyword evidence="3" id="KW-0813">Transport</keyword>
<dbReference type="CDD" id="cd03257">
    <property type="entry name" value="ABC_NikE_OppD_transporters"/>
    <property type="match status" value="1"/>
</dbReference>
<evidence type="ECO:0000256" key="5">
    <source>
        <dbReference type="ARBA" id="ARBA00022741"/>
    </source>
</evidence>
<dbReference type="Gene3D" id="3.40.50.300">
    <property type="entry name" value="P-loop containing nucleotide triphosphate hydrolases"/>
    <property type="match status" value="1"/>
</dbReference>
<dbReference type="Proteomes" id="UP000248066">
    <property type="component" value="Unassembled WGS sequence"/>
</dbReference>
<reference evidence="9 10" key="1">
    <citation type="submission" date="2017-10" db="EMBL/GenBank/DDBJ databases">
        <title>Bacillus sp. nov., a halophilic bacterium isolated from a Yangshapao Lake.</title>
        <authorList>
            <person name="Wang H."/>
        </authorList>
    </citation>
    <scope>NUCLEOTIDE SEQUENCE [LARGE SCALE GENOMIC DNA]</scope>
    <source>
        <strain evidence="9 10">YSP-3</strain>
    </source>
</reference>
<dbReference type="EMBL" id="PDOF01000003">
    <property type="protein sequence ID" value="PYZ95929.1"/>
    <property type="molecule type" value="Genomic_DNA"/>
</dbReference>
<dbReference type="InterPro" id="IPR017871">
    <property type="entry name" value="ABC_transporter-like_CS"/>
</dbReference>
<dbReference type="InterPro" id="IPR050388">
    <property type="entry name" value="ABC_Ni/Peptide_Import"/>
</dbReference>
<evidence type="ECO:0000256" key="3">
    <source>
        <dbReference type="ARBA" id="ARBA00022448"/>
    </source>
</evidence>
<dbReference type="PROSITE" id="PS50893">
    <property type="entry name" value="ABC_TRANSPORTER_2"/>
    <property type="match status" value="1"/>
</dbReference>
<dbReference type="Pfam" id="PF08352">
    <property type="entry name" value="oligo_HPY"/>
    <property type="match status" value="1"/>
</dbReference>
<evidence type="ECO:0000256" key="4">
    <source>
        <dbReference type="ARBA" id="ARBA00022475"/>
    </source>
</evidence>
<evidence type="ECO:0000256" key="2">
    <source>
        <dbReference type="ARBA" id="ARBA00005417"/>
    </source>
</evidence>
<evidence type="ECO:0000313" key="9">
    <source>
        <dbReference type="EMBL" id="PYZ95929.1"/>
    </source>
</evidence>
<protein>
    <submittedName>
        <fullName evidence="9">Peptide ABC transporter ATP-binding protein</fullName>
    </submittedName>
</protein>
<dbReference type="GO" id="GO:0005524">
    <property type="term" value="F:ATP binding"/>
    <property type="evidence" value="ECO:0007669"/>
    <property type="project" value="UniProtKB-KW"/>
</dbReference>
<keyword evidence="5" id="KW-0547">Nucleotide-binding</keyword>
<keyword evidence="7" id="KW-0472">Membrane</keyword>
<evidence type="ECO:0000256" key="1">
    <source>
        <dbReference type="ARBA" id="ARBA00004202"/>
    </source>
</evidence>
<dbReference type="OrthoDB" id="9802264at2"/>
<dbReference type="PROSITE" id="PS00211">
    <property type="entry name" value="ABC_TRANSPORTER_1"/>
    <property type="match status" value="1"/>
</dbReference>
<dbReference type="InterPro" id="IPR003439">
    <property type="entry name" value="ABC_transporter-like_ATP-bd"/>
</dbReference>
<evidence type="ECO:0000256" key="6">
    <source>
        <dbReference type="ARBA" id="ARBA00022840"/>
    </source>
</evidence>
<comment type="subcellular location">
    <subcellularLocation>
        <location evidence="1">Cell membrane</location>
        <topology evidence="1">Peripheral membrane protein</topology>
    </subcellularLocation>
</comment>
<evidence type="ECO:0000259" key="8">
    <source>
        <dbReference type="PROSITE" id="PS50893"/>
    </source>
</evidence>
<comment type="caution">
    <text evidence="9">The sequence shown here is derived from an EMBL/GenBank/DDBJ whole genome shotgun (WGS) entry which is preliminary data.</text>
</comment>
<dbReference type="FunFam" id="3.40.50.300:FF:000016">
    <property type="entry name" value="Oligopeptide ABC transporter ATP-binding component"/>
    <property type="match status" value="1"/>
</dbReference>
<dbReference type="GO" id="GO:0015833">
    <property type="term" value="P:peptide transport"/>
    <property type="evidence" value="ECO:0007669"/>
    <property type="project" value="InterPro"/>
</dbReference>
<comment type="similarity">
    <text evidence="2">Belongs to the ABC transporter superfamily.</text>
</comment>
<dbReference type="SMART" id="SM00382">
    <property type="entry name" value="AAA"/>
    <property type="match status" value="1"/>
</dbReference>
<dbReference type="GO" id="GO:0005886">
    <property type="term" value="C:plasma membrane"/>
    <property type="evidence" value="ECO:0007669"/>
    <property type="project" value="UniProtKB-SubCell"/>
</dbReference>
<dbReference type="GO" id="GO:0016887">
    <property type="term" value="F:ATP hydrolysis activity"/>
    <property type="evidence" value="ECO:0007669"/>
    <property type="project" value="InterPro"/>
</dbReference>
<evidence type="ECO:0000256" key="7">
    <source>
        <dbReference type="ARBA" id="ARBA00023136"/>
    </source>
</evidence>
<dbReference type="PANTHER" id="PTHR43297:SF2">
    <property type="entry name" value="DIPEPTIDE TRANSPORT ATP-BINDING PROTEIN DPPD"/>
    <property type="match status" value="1"/>
</dbReference>
<dbReference type="InterPro" id="IPR003593">
    <property type="entry name" value="AAA+_ATPase"/>
</dbReference>
<keyword evidence="10" id="KW-1185">Reference proteome</keyword>